<keyword evidence="4" id="KW-0804">Transcription</keyword>
<dbReference type="GO" id="GO:0003677">
    <property type="term" value="F:DNA binding"/>
    <property type="evidence" value="ECO:0007669"/>
    <property type="project" value="UniProtKB-KW"/>
</dbReference>
<feature type="domain" description="HTH merR-type" evidence="5">
    <location>
        <begin position="11"/>
        <end position="79"/>
    </location>
</feature>
<evidence type="ECO:0000256" key="1">
    <source>
        <dbReference type="ARBA" id="ARBA00022491"/>
    </source>
</evidence>
<evidence type="ECO:0000256" key="3">
    <source>
        <dbReference type="ARBA" id="ARBA00023125"/>
    </source>
</evidence>
<keyword evidence="2" id="KW-0805">Transcription regulation</keyword>
<keyword evidence="7" id="KW-1185">Reference proteome</keyword>
<dbReference type="CDD" id="cd01105">
    <property type="entry name" value="HTH_GlnR-like"/>
    <property type="match status" value="1"/>
</dbReference>
<evidence type="ECO:0000259" key="5">
    <source>
        <dbReference type="PROSITE" id="PS50937"/>
    </source>
</evidence>
<dbReference type="SUPFAM" id="SSF46955">
    <property type="entry name" value="Putative DNA-binding domain"/>
    <property type="match status" value="1"/>
</dbReference>
<accession>A0A6N8CUN4</accession>
<dbReference type="Proteomes" id="UP000440978">
    <property type="component" value="Unassembled WGS sequence"/>
</dbReference>
<dbReference type="AlphaFoldDB" id="A0A6N8CUN4"/>
<dbReference type="InterPro" id="IPR009061">
    <property type="entry name" value="DNA-bd_dom_put_sf"/>
</dbReference>
<evidence type="ECO:0000313" key="7">
    <source>
        <dbReference type="Proteomes" id="UP000440978"/>
    </source>
</evidence>
<dbReference type="EMBL" id="WNHB01000022">
    <property type="protein sequence ID" value="MTT32903.1"/>
    <property type="molecule type" value="Genomic_DNA"/>
</dbReference>
<protein>
    <submittedName>
        <fullName evidence="6">MerR family transcriptional regulator</fullName>
    </submittedName>
</protein>
<gene>
    <name evidence="6" type="ORF">GMB86_12890</name>
</gene>
<evidence type="ECO:0000256" key="4">
    <source>
        <dbReference type="ARBA" id="ARBA00023163"/>
    </source>
</evidence>
<dbReference type="PANTHER" id="PTHR30204">
    <property type="entry name" value="REDOX-CYCLING DRUG-SENSING TRANSCRIPTIONAL ACTIVATOR SOXR"/>
    <property type="match status" value="1"/>
</dbReference>
<keyword evidence="1" id="KW-0678">Repressor</keyword>
<organism evidence="6 7">
    <name type="scientific">Terrilactibacillus tamarindi</name>
    <dbReference type="NCBI Taxonomy" id="2599694"/>
    <lineage>
        <taxon>Bacteria</taxon>
        <taxon>Bacillati</taxon>
        <taxon>Bacillota</taxon>
        <taxon>Bacilli</taxon>
        <taxon>Bacillales</taxon>
        <taxon>Bacillaceae</taxon>
        <taxon>Terrilactibacillus</taxon>
    </lineage>
</organism>
<name>A0A6N8CUN4_9BACI</name>
<dbReference type="PROSITE" id="PS50937">
    <property type="entry name" value="HTH_MERR_2"/>
    <property type="match status" value="1"/>
</dbReference>
<dbReference type="RefSeq" id="WP_155220570.1">
    <property type="nucleotide sequence ID" value="NZ_WNHB01000022.1"/>
</dbReference>
<dbReference type="OrthoDB" id="9806513at2"/>
<dbReference type="PANTHER" id="PTHR30204:SF65">
    <property type="entry name" value="HTH-TYPE TRANSCRIPTIONAL REGULATOR TNRA"/>
    <property type="match status" value="1"/>
</dbReference>
<dbReference type="InterPro" id="IPR047057">
    <property type="entry name" value="MerR_fam"/>
</dbReference>
<reference evidence="6 7" key="1">
    <citation type="submission" date="2019-11" db="EMBL/GenBank/DDBJ databases">
        <title>Terrilactibacillus tamarindus sp. nov. BCM23-1 isolated from bark of Tamarindus indica.</title>
        <authorList>
            <person name="Kingkaew E."/>
            <person name="Tanasupawat S."/>
        </authorList>
    </citation>
    <scope>NUCLEOTIDE SEQUENCE [LARGE SCALE GENOMIC DNA]</scope>
    <source>
        <strain evidence="6 7">BCM23-1</strain>
    </source>
</reference>
<evidence type="ECO:0000256" key="2">
    <source>
        <dbReference type="ARBA" id="ARBA00023015"/>
    </source>
</evidence>
<dbReference type="InterPro" id="IPR000551">
    <property type="entry name" value="MerR-type_HTH_dom"/>
</dbReference>
<evidence type="ECO:0000313" key="6">
    <source>
        <dbReference type="EMBL" id="MTT32903.1"/>
    </source>
</evidence>
<comment type="caution">
    <text evidence="6">The sequence shown here is derived from an EMBL/GenBank/DDBJ whole genome shotgun (WGS) entry which is preliminary data.</text>
</comment>
<dbReference type="Gene3D" id="1.10.1660.10">
    <property type="match status" value="1"/>
</dbReference>
<proteinExistence type="predicted"/>
<dbReference type="SMART" id="SM00422">
    <property type="entry name" value="HTH_MERR"/>
    <property type="match status" value="1"/>
</dbReference>
<keyword evidence="3" id="KW-0238">DNA-binding</keyword>
<dbReference type="GO" id="GO:0003700">
    <property type="term" value="F:DNA-binding transcription factor activity"/>
    <property type="evidence" value="ECO:0007669"/>
    <property type="project" value="InterPro"/>
</dbReference>
<sequence length="134" mass="15392">MDDRLRRSMPLFSMGIVQNLTGLTARQIRYYEENALIEPERTEGNRRVFSFNDVEKLLDIKSLLDEGVNLAGIKHVLSSKPVESNQPLNAVKQKKSDLSDADLMKYLKRELINAGKFGDQARIQGEFSRFFNQK</sequence>
<dbReference type="Pfam" id="PF13411">
    <property type="entry name" value="MerR_1"/>
    <property type="match status" value="1"/>
</dbReference>